<evidence type="ECO:0000256" key="3">
    <source>
        <dbReference type="ARBA" id="ARBA00022741"/>
    </source>
</evidence>
<dbReference type="Gene3D" id="3.30.1180.20">
    <property type="entry name" value="Dihydroxyacetone kinase, domain 2"/>
    <property type="match status" value="1"/>
</dbReference>
<proteinExistence type="inferred from homology"/>
<feature type="region of interest" description="Disordered" evidence="6">
    <location>
        <begin position="337"/>
        <end position="359"/>
    </location>
</feature>
<keyword evidence="2" id="KW-0808">Transferase</keyword>
<name>A0A835SSA9_CHLIN</name>
<dbReference type="Proteomes" id="UP000650467">
    <property type="component" value="Unassembled WGS sequence"/>
</dbReference>
<evidence type="ECO:0000256" key="2">
    <source>
        <dbReference type="ARBA" id="ARBA00022679"/>
    </source>
</evidence>
<dbReference type="Pfam" id="PF02733">
    <property type="entry name" value="Dak1"/>
    <property type="match status" value="1"/>
</dbReference>
<dbReference type="AlphaFoldDB" id="A0A835SSA9"/>
<feature type="domain" description="DhaL" evidence="7">
    <location>
        <begin position="430"/>
        <end position="635"/>
    </location>
</feature>
<gene>
    <name evidence="9" type="ORF">HXX76_012548</name>
</gene>
<dbReference type="Gene3D" id="3.40.50.10440">
    <property type="entry name" value="Dihydroxyacetone kinase, domain 1"/>
    <property type="match status" value="1"/>
</dbReference>
<dbReference type="FunFam" id="3.30.1180.20:FF:000001">
    <property type="entry name" value="Dihydroxyacetone kinase 1"/>
    <property type="match status" value="1"/>
</dbReference>
<keyword evidence="4" id="KW-0418">Kinase</keyword>
<dbReference type="InterPro" id="IPR004007">
    <property type="entry name" value="DhaL_dom"/>
</dbReference>
<dbReference type="OrthoDB" id="1724672at2759"/>
<dbReference type="GO" id="GO:0005829">
    <property type="term" value="C:cytosol"/>
    <property type="evidence" value="ECO:0007669"/>
    <property type="project" value="TreeGrafter"/>
</dbReference>
<dbReference type="InterPro" id="IPR050861">
    <property type="entry name" value="Dihydroxyacetone_Kinase"/>
</dbReference>
<dbReference type="PANTHER" id="PTHR28629:SF4">
    <property type="entry name" value="TRIOKINASE_FMN CYCLASE"/>
    <property type="match status" value="1"/>
</dbReference>
<dbReference type="PROSITE" id="PS51481">
    <property type="entry name" value="DHAK"/>
    <property type="match status" value="1"/>
</dbReference>
<dbReference type="SMART" id="SM01120">
    <property type="entry name" value="Dak2"/>
    <property type="match status" value="1"/>
</dbReference>
<evidence type="ECO:0000256" key="1">
    <source>
        <dbReference type="ARBA" id="ARBA00008757"/>
    </source>
</evidence>
<dbReference type="FunFam" id="3.40.50.10440:FF:000001">
    <property type="entry name" value="Dihydroxyacetone kinase, DhaK subunit"/>
    <property type="match status" value="1"/>
</dbReference>
<dbReference type="GO" id="GO:0004371">
    <property type="term" value="F:glycerone kinase activity"/>
    <property type="evidence" value="ECO:0007669"/>
    <property type="project" value="InterPro"/>
</dbReference>
<dbReference type="FunFam" id="1.25.40.340:FF:000002">
    <property type="entry name" value="Dihydroxyacetone kinase, L subunit"/>
    <property type="match status" value="1"/>
</dbReference>
<dbReference type="Pfam" id="PF02734">
    <property type="entry name" value="Dak2"/>
    <property type="match status" value="1"/>
</dbReference>
<evidence type="ECO:0000256" key="5">
    <source>
        <dbReference type="ARBA" id="ARBA00022840"/>
    </source>
</evidence>
<keyword evidence="5" id="KW-0067">ATP-binding</keyword>
<evidence type="ECO:0000256" key="6">
    <source>
        <dbReference type="SAM" id="MobiDB-lite"/>
    </source>
</evidence>
<accession>A0A835SSA9</accession>
<evidence type="ECO:0000259" key="8">
    <source>
        <dbReference type="PROSITE" id="PS51481"/>
    </source>
</evidence>
<keyword evidence="10" id="KW-1185">Reference proteome</keyword>
<dbReference type="EMBL" id="JAEHOC010000041">
    <property type="protein sequence ID" value="KAG2427354.1"/>
    <property type="molecule type" value="Genomic_DNA"/>
</dbReference>
<organism evidence="9 10">
    <name type="scientific">Chlamydomonas incerta</name>
    <dbReference type="NCBI Taxonomy" id="51695"/>
    <lineage>
        <taxon>Eukaryota</taxon>
        <taxon>Viridiplantae</taxon>
        <taxon>Chlorophyta</taxon>
        <taxon>core chlorophytes</taxon>
        <taxon>Chlorophyceae</taxon>
        <taxon>CS clade</taxon>
        <taxon>Chlamydomonadales</taxon>
        <taxon>Chlamydomonadaceae</taxon>
        <taxon>Chlamydomonas</taxon>
    </lineage>
</organism>
<evidence type="ECO:0000313" key="9">
    <source>
        <dbReference type="EMBL" id="KAG2427354.1"/>
    </source>
</evidence>
<dbReference type="PROSITE" id="PS51480">
    <property type="entry name" value="DHAL"/>
    <property type="match status" value="1"/>
</dbReference>
<dbReference type="GO" id="GO:0005524">
    <property type="term" value="F:ATP binding"/>
    <property type="evidence" value="ECO:0007669"/>
    <property type="project" value="UniProtKB-KW"/>
</dbReference>
<keyword evidence="3" id="KW-0547">Nucleotide-binding</keyword>
<dbReference type="SUPFAM" id="SSF82549">
    <property type="entry name" value="DAK1/DegV-like"/>
    <property type="match status" value="1"/>
</dbReference>
<dbReference type="SUPFAM" id="SSF101473">
    <property type="entry name" value="DhaL-like"/>
    <property type="match status" value="1"/>
</dbReference>
<comment type="caution">
    <text evidence="9">The sequence shown here is derived from an EMBL/GenBank/DDBJ whole genome shotgun (WGS) entry which is preliminary data.</text>
</comment>
<comment type="similarity">
    <text evidence="1">Belongs to the dihydroxyacetone kinase (DAK) family.</text>
</comment>
<evidence type="ECO:0008006" key="11">
    <source>
        <dbReference type="Google" id="ProtNLM"/>
    </source>
</evidence>
<dbReference type="Gene3D" id="1.25.40.340">
    <property type="match status" value="1"/>
</dbReference>
<reference evidence="9" key="1">
    <citation type="journal article" date="2020" name="bioRxiv">
        <title>Comparative genomics of Chlamydomonas.</title>
        <authorList>
            <person name="Craig R.J."/>
            <person name="Hasan A.R."/>
            <person name="Ness R.W."/>
            <person name="Keightley P.D."/>
        </authorList>
    </citation>
    <scope>NUCLEOTIDE SEQUENCE</scope>
    <source>
        <strain evidence="9">SAG 7.73</strain>
    </source>
</reference>
<dbReference type="InterPro" id="IPR004006">
    <property type="entry name" value="DhaK_dom"/>
</dbReference>
<evidence type="ECO:0000256" key="4">
    <source>
        <dbReference type="ARBA" id="ARBA00022777"/>
    </source>
</evidence>
<dbReference type="PANTHER" id="PTHR28629">
    <property type="entry name" value="TRIOKINASE/FMN CYCLASE"/>
    <property type="match status" value="1"/>
</dbReference>
<evidence type="ECO:0000259" key="7">
    <source>
        <dbReference type="PROSITE" id="PS51480"/>
    </source>
</evidence>
<dbReference type="InterPro" id="IPR036117">
    <property type="entry name" value="DhaL_dom_sf"/>
</dbReference>
<evidence type="ECO:0000313" key="10">
    <source>
        <dbReference type="Proteomes" id="UP000650467"/>
    </source>
</evidence>
<sequence length="639" mass="62621">MLINSPDTVVVDALEGLCLTNAHLQRLEGSPQIKVVINKFHDKCKVALISGGGSGHEPAHAGYVGEGMLAAAVCGDVFASPSTAAVLAAIRAVTGPAGCLLIVKNYTGDRLNFGLAAEQALGEGYAVEVVVVGEDVAIDAPSRLTGRRGLAGTVLVHKAAGAAAARGAPLSEVAAVAARVSDHLATLGVGLSPCTLPGKPTPERLAADEIEIGLGIHGEPGRAAVRPPPPAAELVTRMVAQIASGSPFFKLPPPAPSAGSPAGPSSPGAPRLVLLVNNLGATPPLELSLVAGAALRAVRRDLGAAVDRVYVGPFMTSLDMAGMSLTLLSYDMDPEAAVDSQSNTDGAAASSGSGSGSGSGKDAAWAHLLELLDAPTAAPGWPYRGPALPAPYDPATLADVPAPLPVAKAGPGGGDAMPPLPAGGLSAAGAALGRALRAAAGAVVAAEAELDEMDAKVGDGDCGATLAGGGRAVLAALDAGAVPLHCAPAAAAAVAAAVRGCVGGSSGALYDILLTAAARQLKASTQLDASPRDWAEALSAGLAAVQKYGRADTGCRTMLDALLPARDAALAAAERGEGGAAAAEAAAAAAEAGAESTRGMAAAAGRASYVPAEVLATVPDPGAVAAARWLRAVATALKQ</sequence>
<dbReference type="GO" id="GO:0019563">
    <property type="term" value="P:glycerol catabolic process"/>
    <property type="evidence" value="ECO:0007669"/>
    <property type="project" value="TreeGrafter"/>
</dbReference>
<feature type="domain" description="DhaK" evidence="8">
    <location>
        <begin position="5"/>
        <end position="381"/>
    </location>
</feature>
<protein>
    <recommendedName>
        <fullName evidence="11">Dihydroxyacetone kinase</fullName>
    </recommendedName>
</protein>